<proteinExistence type="predicted"/>
<evidence type="ECO:0000313" key="3">
    <source>
        <dbReference type="EnsemblPlants" id="KQK05869"/>
    </source>
</evidence>
<dbReference type="AlphaFoldDB" id="A0A0Q3G642"/>
<reference evidence="3" key="3">
    <citation type="submission" date="2018-08" db="UniProtKB">
        <authorList>
            <consortium name="EnsemblPlants"/>
        </authorList>
    </citation>
    <scope>IDENTIFICATION</scope>
    <source>
        <strain evidence="3">cv. Bd21</strain>
    </source>
</reference>
<feature type="compositionally biased region" description="Gly residues" evidence="1">
    <location>
        <begin position="71"/>
        <end position="89"/>
    </location>
</feature>
<keyword evidence="4" id="KW-1185">Reference proteome</keyword>
<evidence type="ECO:0000313" key="2">
    <source>
        <dbReference type="EMBL" id="KQK05869.1"/>
    </source>
</evidence>
<gene>
    <name evidence="2" type="ORF">BRADI_2g23055v3</name>
</gene>
<dbReference type="Gramene" id="KQK05869">
    <property type="protein sequence ID" value="KQK05869"/>
    <property type="gene ID" value="BRADI_2g23055v3"/>
</dbReference>
<reference evidence="2" key="2">
    <citation type="submission" date="2017-06" db="EMBL/GenBank/DDBJ databases">
        <title>WGS assembly of Brachypodium distachyon.</title>
        <authorList>
            <consortium name="The International Brachypodium Initiative"/>
            <person name="Lucas S."/>
            <person name="Harmon-Smith M."/>
            <person name="Lail K."/>
            <person name="Tice H."/>
            <person name="Grimwood J."/>
            <person name="Bruce D."/>
            <person name="Barry K."/>
            <person name="Shu S."/>
            <person name="Lindquist E."/>
            <person name="Wang M."/>
            <person name="Pitluck S."/>
            <person name="Vogel J.P."/>
            <person name="Garvin D.F."/>
            <person name="Mockler T.C."/>
            <person name="Schmutz J."/>
            <person name="Rokhsar D."/>
            <person name="Bevan M.W."/>
        </authorList>
    </citation>
    <scope>NUCLEOTIDE SEQUENCE</scope>
    <source>
        <strain evidence="2">Bd21</strain>
    </source>
</reference>
<dbReference type="Proteomes" id="UP000008810">
    <property type="component" value="Chromosome 2"/>
</dbReference>
<dbReference type="InParanoid" id="A0A0Q3G642"/>
<feature type="region of interest" description="Disordered" evidence="1">
    <location>
        <begin position="65"/>
        <end position="154"/>
    </location>
</feature>
<sequence>MARPTSSTTISDVFIELTEHVAGDALLNIDALHRCPPPARHAAWSWSSACAKPPLQVLEITGGLERSGHTKIGGRGGSQARGGGRGAAGEEGEAERAVPGRDGPGRGAGEAGRVVADREEGTARRGGRWRGGQGSWRQGGQTEELGWAEEGGAG</sequence>
<reference evidence="2 3" key="1">
    <citation type="journal article" date="2010" name="Nature">
        <title>Genome sequencing and analysis of the model grass Brachypodium distachyon.</title>
        <authorList>
            <consortium name="International Brachypodium Initiative"/>
        </authorList>
    </citation>
    <scope>NUCLEOTIDE SEQUENCE [LARGE SCALE GENOMIC DNA]</scope>
    <source>
        <strain evidence="2 3">Bd21</strain>
    </source>
</reference>
<dbReference type="EnsemblPlants" id="KQK05869">
    <property type="protein sequence ID" value="KQK05869"/>
    <property type="gene ID" value="BRADI_2g23055v3"/>
</dbReference>
<name>A0A0Q3G642_BRADI</name>
<organism evidence="2">
    <name type="scientific">Brachypodium distachyon</name>
    <name type="common">Purple false brome</name>
    <name type="synonym">Trachynia distachya</name>
    <dbReference type="NCBI Taxonomy" id="15368"/>
    <lineage>
        <taxon>Eukaryota</taxon>
        <taxon>Viridiplantae</taxon>
        <taxon>Streptophyta</taxon>
        <taxon>Embryophyta</taxon>
        <taxon>Tracheophyta</taxon>
        <taxon>Spermatophyta</taxon>
        <taxon>Magnoliopsida</taxon>
        <taxon>Liliopsida</taxon>
        <taxon>Poales</taxon>
        <taxon>Poaceae</taxon>
        <taxon>BOP clade</taxon>
        <taxon>Pooideae</taxon>
        <taxon>Stipodae</taxon>
        <taxon>Brachypodieae</taxon>
        <taxon>Brachypodium</taxon>
    </lineage>
</organism>
<feature type="compositionally biased region" description="Low complexity" evidence="1">
    <location>
        <begin position="135"/>
        <end position="148"/>
    </location>
</feature>
<protein>
    <submittedName>
        <fullName evidence="2 3">Uncharacterized protein</fullName>
    </submittedName>
</protein>
<accession>A0A0Q3G642</accession>
<evidence type="ECO:0000313" key="4">
    <source>
        <dbReference type="Proteomes" id="UP000008810"/>
    </source>
</evidence>
<evidence type="ECO:0000256" key="1">
    <source>
        <dbReference type="SAM" id="MobiDB-lite"/>
    </source>
</evidence>
<dbReference type="EMBL" id="CM000881">
    <property type="protein sequence ID" value="KQK05869.1"/>
    <property type="molecule type" value="Genomic_DNA"/>
</dbReference>